<comment type="cofactor">
    <cofactor evidence="3">
        <name>Zn(2+)</name>
        <dbReference type="ChEBI" id="CHEBI:29105"/>
    </cofactor>
    <text evidence="3">Binds 2 Zn(2+) ions.</text>
</comment>
<protein>
    <submittedName>
        <fullName evidence="6">Alkaline phosphatase</fullName>
        <ecNumber evidence="6">3.1.3.1</ecNumber>
    </submittedName>
</protein>
<accession>A0A839EYG4</accession>
<dbReference type="RefSeq" id="WP_182530489.1">
    <property type="nucleotide sequence ID" value="NZ_JACGXL010000002.1"/>
</dbReference>
<evidence type="ECO:0000256" key="3">
    <source>
        <dbReference type="PIRSR" id="PIRSR601952-2"/>
    </source>
</evidence>
<keyword evidence="3" id="KW-0479">Metal-binding</keyword>
<feature type="active site" description="Phosphoserine intermediate" evidence="2">
    <location>
        <position position="131"/>
    </location>
</feature>
<sequence length="573" mass="60921">MSSSFLSLRLIAAGVAICLGSAACAPATPRASVAGTAIDVPVIHHPDGETPDWWFRAGAAAAHANLPQRAHAKNVIVFLGDGMSIPTITAARILDGQRKGGSGEENRLSFERFPASALSKTYETDHQTPDSAGTMTAIMSGVKTRFGVIGVDQRATRGDCASGKGTEVVSALELAAAAGLATGVVTTTRITHATPAATYGHLPERNWEVDAEMSDKDRAAGCTDFAQQLVDFRIGDGITVAFGGGRTEFMPASQQDPEYAGFPGKRLDGRDLVADWKKQPGAAYVWNTQQLDALDLANTRRVLGLFDVEHLKYENERARDPAGEPSLSEMTRAALTVLQRRPNGYFLMVEGGRIDHGSHAGNAFRALNETIEFAHAVAVANEMTSADDTLILVTADHSHTLTFVGYPARGNPILGKVRGSSGEGTPTKDYARDATGLPYTTLQYANGPGYPGASERQAEGPKRYPHDPTGYQRTEHGRPNLEHVDTEAEDYEQEAMVPLGAETHGGDDVAVYARGPGSAAVHGSMEENALFHVIAQNADAIRAELCRLGSCDANGVPVKRPTREQLLAATKAP</sequence>
<feature type="binding site" evidence="3">
    <location>
        <position position="81"/>
    </location>
    <ligand>
        <name>Zn(2+)</name>
        <dbReference type="ChEBI" id="CHEBI:29105"/>
        <label>2</label>
    </ligand>
</feature>
<comment type="similarity">
    <text evidence="4">Belongs to the alkaline phosphatase family.</text>
</comment>
<comment type="caution">
    <text evidence="6">The sequence shown here is derived from an EMBL/GenBank/DDBJ whole genome shotgun (WGS) entry which is preliminary data.</text>
</comment>
<dbReference type="EC" id="3.1.3.1" evidence="6"/>
<feature type="signal peptide" evidence="5">
    <location>
        <begin position="1"/>
        <end position="27"/>
    </location>
</feature>
<dbReference type="CDD" id="cd16012">
    <property type="entry name" value="ALP"/>
    <property type="match status" value="1"/>
</dbReference>
<keyword evidence="7" id="KW-1185">Reference proteome</keyword>
<dbReference type="Proteomes" id="UP000550401">
    <property type="component" value="Unassembled WGS sequence"/>
</dbReference>
<dbReference type="SUPFAM" id="SSF53649">
    <property type="entry name" value="Alkaline phosphatase-like"/>
    <property type="match status" value="1"/>
</dbReference>
<dbReference type="EMBL" id="JACGXL010000002">
    <property type="protein sequence ID" value="MBA8887416.1"/>
    <property type="molecule type" value="Genomic_DNA"/>
</dbReference>
<feature type="binding site" evidence="3">
    <location>
        <position position="194"/>
    </location>
    <ligand>
        <name>Mg(2+)</name>
        <dbReference type="ChEBI" id="CHEBI:18420"/>
    </ligand>
</feature>
<keyword evidence="5" id="KW-0732">Signal</keyword>
<dbReference type="PANTHER" id="PTHR11596">
    <property type="entry name" value="ALKALINE PHOSPHATASE"/>
    <property type="match status" value="1"/>
</dbReference>
<evidence type="ECO:0000313" key="7">
    <source>
        <dbReference type="Proteomes" id="UP000550401"/>
    </source>
</evidence>
<evidence type="ECO:0000256" key="1">
    <source>
        <dbReference type="ARBA" id="ARBA00022553"/>
    </source>
</evidence>
<feature type="binding site" evidence="3">
    <location>
        <position position="396"/>
    </location>
    <ligand>
        <name>Zn(2+)</name>
        <dbReference type="ChEBI" id="CHEBI:29105"/>
        <label>2</label>
    </ligand>
</feature>
<feature type="binding site" evidence="3">
    <location>
        <position position="192"/>
    </location>
    <ligand>
        <name>Mg(2+)</name>
        <dbReference type="ChEBI" id="CHEBI:18420"/>
    </ligand>
</feature>
<evidence type="ECO:0000256" key="5">
    <source>
        <dbReference type="SAM" id="SignalP"/>
    </source>
</evidence>
<dbReference type="PANTHER" id="PTHR11596:SF5">
    <property type="entry name" value="ALKALINE PHOSPHATASE"/>
    <property type="match status" value="1"/>
</dbReference>
<dbReference type="Pfam" id="PF00245">
    <property type="entry name" value="Alk_phosphatase"/>
    <property type="match status" value="1"/>
</dbReference>
<name>A0A839EYG4_9GAMM</name>
<dbReference type="PRINTS" id="PR00113">
    <property type="entry name" value="ALKPHPHTASE"/>
</dbReference>
<dbReference type="InterPro" id="IPR017850">
    <property type="entry name" value="Alkaline_phosphatase_core_sf"/>
</dbReference>
<keyword evidence="3" id="KW-0862">Zinc</keyword>
<feature type="binding site" evidence="3">
    <location>
        <position position="81"/>
    </location>
    <ligand>
        <name>Mg(2+)</name>
        <dbReference type="ChEBI" id="CHEBI:18420"/>
    </ligand>
</feature>
<evidence type="ECO:0000313" key="6">
    <source>
        <dbReference type="EMBL" id="MBA8887416.1"/>
    </source>
</evidence>
<dbReference type="SMART" id="SM00098">
    <property type="entry name" value="alkPPc"/>
    <property type="match status" value="1"/>
</dbReference>
<gene>
    <name evidence="6" type="ORF">FHW12_001630</name>
</gene>
<feature type="binding site" evidence="3">
    <location>
        <position position="350"/>
    </location>
    <ligand>
        <name>Mg(2+)</name>
        <dbReference type="ChEBI" id="CHEBI:18420"/>
    </ligand>
</feature>
<feature type="binding site" evidence="3">
    <location>
        <position position="397"/>
    </location>
    <ligand>
        <name>Zn(2+)</name>
        <dbReference type="ChEBI" id="CHEBI:29105"/>
        <label>2</label>
    </ligand>
</feature>
<reference evidence="6 7" key="1">
    <citation type="submission" date="2020-07" db="EMBL/GenBank/DDBJ databases">
        <title>Genomic Encyclopedia of Type Strains, Phase IV (KMG-V): Genome sequencing to study the core and pangenomes of soil and plant-associated prokaryotes.</title>
        <authorList>
            <person name="Whitman W."/>
        </authorList>
    </citation>
    <scope>NUCLEOTIDE SEQUENCE [LARGE SCALE GENOMIC DNA]</scope>
    <source>
        <strain evidence="6 7">RH2WT43</strain>
    </source>
</reference>
<feature type="chain" id="PRO_5032603226" evidence="5">
    <location>
        <begin position="28"/>
        <end position="573"/>
    </location>
</feature>
<organism evidence="6 7">
    <name type="scientific">Dokdonella fugitiva</name>
    <dbReference type="NCBI Taxonomy" id="328517"/>
    <lineage>
        <taxon>Bacteria</taxon>
        <taxon>Pseudomonadati</taxon>
        <taxon>Pseudomonadota</taxon>
        <taxon>Gammaproteobacteria</taxon>
        <taxon>Lysobacterales</taxon>
        <taxon>Rhodanobacteraceae</taxon>
        <taxon>Dokdonella</taxon>
    </lineage>
</organism>
<dbReference type="GO" id="GO:0046872">
    <property type="term" value="F:metal ion binding"/>
    <property type="evidence" value="ECO:0007669"/>
    <property type="project" value="UniProtKB-KW"/>
</dbReference>
<dbReference type="AlphaFoldDB" id="A0A839EYG4"/>
<dbReference type="Gene3D" id="3.40.720.10">
    <property type="entry name" value="Alkaline Phosphatase, subunit A"/>
    <property type="match status" value="1"/>
</dbReference>
<dbReference type="GO" id="GO:0004035">
    <property type="term" value="F:alkaline phosphatase activity"/>
    <property type="evidence" value="ECO:0007669"/>
    <property type="project" value="UniProtKB-EC"/>
</dbReference>
<evidence type="ECO:0000256" key="4">
    <source>
        <dbReference type="RuleBase" id="RU003946"/>
    </source>
</evidence>
<feature type="binding site" evidence="3">
    <location>
        <position position="504"/>
    </location>
    <ligand>
        <name>Zn(2+)</name>
        <dbReference type="ChEBI" id="CHEBI:29105"/>
        <label>2</label>
    </ligand>
</feature>
<keyword evidence="1" id="KW-0597">Phosphoprotein</keyword>
<keyword evidence="3" id="KW-0460">Magnesium</keyword>
<feature type="binding site" evidence="3">
    <location>
        <position position="359"/>
    </location>
    <ligand>
        <name>Zn(2+)</name>
        <dbReference type="ChEBI" id="CHEBI:29105"/>
        <label>2</label>
    </ligand>
</feature>
<dbReference type="InterPro" id="IPR001952">
    <property type="entry name" value="Alkaline_phosphatase"/>
</dbReference>
<proteinExistence type="inferred from homology"/>
<keyword evidence="6" id="KW-0378">Hydrolase</keyword>
<feature type="binding site" evidence="3">
    <location>
        <position position="355"/>
    </location>
    <ligand>
        <name>Zn(2+)</name>
        <dbReference type="ChEBI" id="CHEBI:29105"/>
        <label>2</label>
    </ligand>
</feature>
<evidence type="ECO:0000256" key="2">
    <source>
        <dbReference type="PIRSR" id="PIRSR601952-1"/>
    </source>
</evidence>
<comment type="cofactor">
    <cofactor evidence="3">
        <name>Mg(2+)</name>
        <dbReference type="ChEBI" id="CHEBI:18420"/>
    </cofactor>
    <text evidence="3">Binds 1 Mg(2+) ion.</text>
</comment>